<feature type="compositionally biased region" description="Polar residues" evidence="7">
    <location>
        <begin position="528"/>
        <end position="546"/>
    </location>
</feature>
<protein>
    <recommendedName>
        <fullName evidence="8">Cyclin-like domain-containing protein</fullName>
    </recommendedName>
</protein>
<dbReference type="PANTHER" id="PTHR10026">
    <property type="entry name" value="CYCLIN"/>
    <property type="match status" value="1"/>
</dbReference>
<keyword evidence="4" id="KW-0804">Transcription</keyword>
<dbReference type="InterPro" id="IPR036915">
    <property type="entry name" value="Cyclin-like_sf"/>
</dbReference>
<feature type="compositionally biased region" description="Low complexity" evidence="7">
    <location>
        <begin position="502"/>
        <end position="526"/>
    </location>
</feature>
<dbReference type="InterPro" id="IPR006671">
    <property type="entry name" value="Cyclin_N"/>
</dbReference>
<evidence type="ECO:0000259" key="8">
    <source>
        <dbReference type="SMART" id="SM00385"/>
    </source>
</evidence>
<gene>
    <name evidence="9" type="ORF">KIN20_023723</name>
</gene>
<evidence type="ECO:0000256" key="4">
    <source>
        <dbReference type="ARBA" id="ARBA00023163"/>
    </source>
</evidence>
<evidence type="ECO:0000313" key="10">
    <source>
        <dbReference type="Proteomes" id="UP001196413"/>
    </source>
</evidence>
<dbReference type="FunFam" id="1.10.472.10:FF:000181">
    <property type="entry name" value="Protein CBR-CIT-1.1"/>
    <property type="match status" value="1"/>
</dbReference>
<comment type="function">
    <text evidence="5">Regulatory subunit of the cyclin-dependent kinase pair (CDK9/cyclin T) complex, also called positive transcription elongation factor B (P-TEFb), which is proposed to facilitate the transition from abortive to production elongation by phosphorylating the CTD (carboxy-terminal domain) of the large subunit of RNA polymerase II (RNAP II).</text>
</comment>
<name>A0AAD5N7G5_PARTN</name>
<feature type="domain" description="Cyclin-like" evidence="8">
    <location>
        <begin position="215"/>
        <end position="302"/>
    </location>
</feature>
<dbReference type="Pfam" id="PF21797">
    <property type="entry name" value="CycT2-like_C"/>
    <property type="match status" value="1"/>
</dbReference>
<feature type="compositionally biased region" description="Basic and acidic residues" evidence="7">
    <location>
        <begin position="357"/>
        <end position="369"/>
    </location>
</feature>
<feature type="compositionally biased region" description="Basic and acidic residues" evidence="7">
    <location>
        <begin position="427"/>
        <end position="471"/>
    </location>
</feature>
<evidence type="ECO:0000313" key="9">
    <source>
        <dbReference type="EMBL" id="KAJ1363787.1"/>
    </source>
</evidence>
<evidence type="ECO:0000256" key="6">
    <source>
        <dbReference type="RuleBase" id="RU000383"/>
    </source>
</evidence>
<dbReference type="SUPFAM" id="SSF47954">
    <property type="entry name" value="Cyclin-like"/>
    <property type="match status" value="2"/>
</dbReference>
<accession>A0AAD5N7G5</accession>
<keyword evidence="2" id="KW-0805">Transcription regulation</keyword>
<organism evidence="9 10">
    <name type="scientific">Parelaphostrongylus tenuis</name>
    <name type="common">Meningeal worm</name>
    <dbReference type="NCBI Taxonomy" id="148309"/>
    <lineage>
        <taxon>Eukaryota</taxon>
        <taxon>Metazoa</taxon>
        <taxon>Ecdysozoa</taxon>
        <taxon>Nematoda</taxon>
        <taxon>Chromadorea</taxon>
        <taxon>Rhabditida</taxon>
        <taxon>Rhabditina</taxon>
        <taxon>Rhabditomorpha</taxon>
        <taxon>Strongyloidea</taxon>
        <taxon>Metastrongylidae</taxon>
        <taxon>Parelaphostrongylus</taxon>
    </lineage>
</organism>
<feature type="domain" description="Cyclin-like" evidence="8">
    <location>
        <begin position="96"/>
        <end position="203"/>
    </location>
</feature>
<dbReference type="Gene3D" id="1.10.472.10">
    <property type="entry name" value="Cyclin-like"/>
    <property type="match status" value="2"/>
</dbReference>
<dbReference type="GO" id="GO:0016538">
    <property type="term" value="F:cyclin-dependent protein serine/threonine kinase regulator activity"/>
    <property type="evidence" value="ECO:0007669"/>
    <property type="project" value="InterPro"/>
</dbReference>
<dbReference type="SMART" id="SM00385">
    <property type="entry name" value="CYCLIN"/>
    <property type="match status" value="2"/>
</dbReference>
<evidence type="ECO:0000256" key="2">
    <source>
        <dbReference type="ARBA" id="ARBA00023015"/>
    </source>
</evidence>
<keyword evidence="3 6" id="KW-0195">Cyclin</keyword>
<reference evidence="9" key="1">
    <citation type="submission" date="2021-06" db="EMBL/GenBank/DDBJ databases">
        <title>Parelaphostrongylus tenuis whole genome reference sequence.</title>
        <authorList>
            <person name="Garwood T.J."/>
            <person name="Larsen P.A."/>
            <person name="Fountain-Jones N.M."/>
            <person name="Garbe J.R."/>
            <person name="Macchietto M.G."/>
            <person name="Kania S.A."/>
            <person name="Gerhold R.W."/>
            <person name="Richards J.E."/>
            <person name="Wolf T.M."/>
        </authorList>
    </citation>
    <scope>NUCLEOTIDE SEQUENCE</scope>
    <source>
        <strain evidence="9">MNPRO001-30</strain>
        <tissue evidence="9">Meninges</tissue>
    </source>
</reference>
<feature type="compositionally biased region" description="Pro residues" evidence="7">
    <location>
        <begin position="565"/>
        <end position="580"/>
    </location>
</feature>
<dbReference type="Proteomes" id="UP001196413">
    <property type="component" value="Unassembled WGS sequence"/>
</dbReference>
<dbReference type="GO" id="GO:0006357">
    <property type="term" value="P:regulation of transcription by RNA polymerase II"/>
    <property type="evidence" value="ECO:0007669"/>
    <property type="project" value="InterPro"/>
</dbReference>
<comment type="caution">
    <text evidence="9">The sequence shown here is derived from an EMBL/GenBank/DDBJ whole genome shotgun (WGS) entry which is preliminary data.</text>
</comment>
<comment type="similarity">
    <text evidence="1">Belongs to the cyclin family. Cyclin C subfamily.</text>
</comment>
<evidence type="ECO:0000256" key="5">
    <source>
        <dbReference type="ARBA" id="ARBA00056850"/>
    </source>
</evidence>
<dbReference type="Pfam" id="PF00134">
    <property type="entry name" value="Cyclin_N"/>
    <property type="match status" value="1"/>
</dbReference>
<feature type="region of interest" description="Disordered" evidence="7">
    <location>
        <begin position="326"/>
        <end position="589"/>
    </location>
</feature>
<feature type="compositionally biased region" description="Low complexity" evidence="7">
    <location>
        <begin position="328"/>
        <end position="338"/>
    </location>
</feature>
<dbReference type="AlphaFoldDB" id="A0AAD5N7G5"/>
<dbReference type="EMBL" id="JAHQIW010004800">
    <property type="protein sequence ID" value="KAJ1363787.1"/>
    <property type="molecule type" value="Genomic_DNA"/>
</dbReference>
<keyword evidence="10" id="KW-1185">Reference proteome</keyword>
<sequence>MTLERISDHNDDDDKDNDINIIIDGNLANDFIKLLNRRRFGLPNAMSSLQSNSSETVHRSSHKWYFTKEEAANTASIREHGFTPEKELTYRQQATRFIQMMVDQLNHNVRDQRGKISQLCMCAAIMHMHRFFCFHSFKFFDYRDIAAACLFLAGKSEECPRKLDHIVRVWWAKKFERHPTIPSNNHYIEAAQLIVQLENVILQTIAFDLKVEMPHPFVLAAMHEIAPNNKKLTECAYFFATDVLCVTNWAIRYNANAIACVCVHLVCVYAGYETPSPSPGEKAWYEKIDPDMTQDLLNEMAQEFASIYKSCREWLALTRFVAKGIVKPTTPNSNPSRSPAEEKEVLPPPPPPPTFHKKVDLLEYKERSKSHASGGDRPSGDRVPPRRSFIPDTSHVRPDLSMPNLALPGQEPAARTPLASTHATGHKLRDENNQKEDERRKEKERRRREERERPVSEHIEDREKRKEEDRRKREHARMSASAHCIGPQPPLEKRPRHDPQWSSYPPSSLPSGVGSSSSSKSFRPLSQGCMTAVTSSQSDSAITNGSHSRRDGDIIKSSSQHARPPEPPRALTPPPPPPPITELEDGELE</sequence>
<dbReference type="InterPro" id="IPR043198">
    <property type="entry name" value="Cyclin/Ssn8"/>
</dbReference>
<evidence type="ECO:0000256" key="7">
    <source>
        <dbReference type="SAM" id="MobiDB-lite"/>
    </source>
</evidence>
<evidence type="ECO:0000256" key="1">
    <source>
        <dbReference type="ARBA" id="ARBA00008638"/>
    </source>
</evidence>
<evidence type="ECO:0000256" key="3">
    <source>
        <dbReference type="ARBA" id="ARBA00023127"/>
    </source>
</evidence>
<proteinExistence type="inferred from homology"/>
<dbReference type="InterPro" id="IPR013763">
    <property type="entry name" value="Cyclin-like_dom"/>
</dbReference>